<dbReference type="HOGENOM" id="CLU_1336855_0_0_11"/>
<evidence type="ECO:0000313" key="1">
    <source>
        <dbReference type="EMBL" id="AGS73928.1"/>
    </source>
</evidence>
<dbReference type="KEGG" id="sci:B446_35848"/>
<geneLocation type="plasmid" evidence="1 2">
    <name>pSCO2</name>
</geneLocation>
<organism evidence="1 2">
    <name type="scientific">Streptomyces collinus (strain DSM 40733 / Tue 365)</name>
    <dbReference type="NCBI Taxonomy" id="1214242"/>
    <lineage>
        <taxon>Bacteria</taxon>
        <taxon>Bacillati</taxon>
        <taxon>Actinomycetota</taxon>
        <taxon>Actinomycetes</taxon>
        <taxon>Kitasatosporales</taxon>
        <taxon>Streptomycetaceae</taxon>
        <taxon>Streptomyces</taxon>
    </lineage>
</organism>
<name>S5V2V4_STRC3</name>
<dbReference type="Proteomes" id="UP000015423">
    <property type="component" value="Plasmid pSCO2"/>
</dbReference>
<keyword evidence="1" id="KW-0614">Plasmid</keyword>
<dbReference type="EMBL" id="CP006261">
    <property type="protein sequence ID" value="AGS73928.1"/>
    <property type="molecule type" value="Genomic_DNA"/>
</dbReference>
<sequence length="205" mass="22239">MSSQDLVNELLSMGMTKAEIARAVGRDSAVMTQIERGAKPYRNLEPSLRALRDQRQGKPVTIPEAPRRMTKSGQQAKVRQKTNYADRRVVRVKQQAVRSGARSIRNRLRQAAADGSKVAFTVVYPTSVPIGKSGHREPPASETEHTIELGFGGAHQGEGHAQDMLDRVEAEGGDVGAALSAYIAQNDLGDTEGVTPLAIELRVWG</sequence>
<accession>S5V2V4</accession>
<protein>
    <submittedName>
        <fullName evidence="1">Uncharacterized protein</fullName>
    </submittedName>
</protein>
<reference evidence="1 2" key="1">
    <citation type="submission" date="2012-10" db="EMBL/GenBank/DDBJ databases">
        <title>The complete genome sequence of Streptomyces collinus Tu 365.</title>
        <authorList>
            <person name="Ruckert C."/>
            <person name="Szczepanowski R."/>
            <person name="Goesmann A."/>
            <person name="Pross E.K."/>
            <person name="Musiol E.M."/>
            <person name="Blin K."/>
            <person name="Wohlleben W."/>
            <person name="Puhler A."/>
            <person name="Weber T."/>
            <person name="Kalinowski J."/>
        </authorList>
    </citation>
    <scope>NUCLEOTIDE SEQUENCE [LARGE SCALE GENOMIC DNA]</scope>
    <source>
        <strain evidence="2">DSM 40733 / Tue 365</strain>
        <plasmid evidence="1 2">pSCO2</plasmid>
    </source>
</reference>
<dbReference type="AlphaFoldDB" id="S5V2V4"/>
<evidence type="ECO:0000313" key="2">
    <source>
        <dbReference type="Proteomes" id="UP000015423"/>
    </source>
</evidence>
<gene>
    <name evidence="1" type="ORF">B446_35848</name>
</gene>
<proteinExistence type="predicted"/>
<keyword evidence="2" id="KW-1185">Reference proteome</keyword>